<dbReference type="SUPFAM" id="SSF50494">
    <property type="entry name" value="Trypsin-like serine proteases"/>
    <property type="match status" value="1"/>
</dbReference>
<evidence type="ECO:0000256" key="5">
    <source>
        <dbReference type="ARBA" id="ARBA00022825"/>
    </source>
</evidence>
<dbReference type="Pfam" id="PF00089">
    <property type="entry name" value="Trypsin"/>
    <property type="match status" value="1"/>
</dbReference>
<dbReference type="AlphaFoldDB" id="A0A8X6PS50"/>
<dbReference type="InterPro" id="IPR043504">
    <property type="entry name" value="Peptidase_S1_PA_chymotrypsin"/>
</dbReference>
<keyword evidence="5" id="KW-0720">Serine protease</keyword>
<feature type="domain" description="Peptidase S1" evidence="6">
    <location>
        <begin position="24"/>
        <end position="83"/>
    </location>
</feature>
<evidence type="ECO:0000256" key="3">
    <source>
        <dbReference type="ARBA" id="ARBA00022670"/>
    </source>
</evidence>
<sequence length="89" mass="10031">MQPSIPRTCTNFYNQVSRRHTMDLRDRILDVRGRDSCGGDLGPLSSPKWGQMKAVGIVSFGYDCGKLGYPGGYTRVSHYLDWISQNMKS</sequence>
<evidence type="ECO:0000256" key="2">
    <source>
        <dbReference type="ARBA" id="ARBA00022525"/>
    </source>
</evidence>
<evidence type="ECO:0000313" key="7">
    <source>
        <dbReference type="EMBL" id="GFT86256.1"/>
    </source>
</evidence>
<dbReference type="PANTHER" id="PTHR24264">
    <property type="entry name" value="TRYPSIN-RELATED"/>
    <property type="match status" value="1"/>
</dbReference>
<dbReference type="GO" id="GO:0006508">
    <property type="term" value="P:proteolysis"/>
    <property type="evidence" value="ECO:0007669"/>
    <property type="project" value="UniProtKB-KW"/>
</dbReference>
<dbReference type="InterPro" id="IPR050127">
    <property type="entry name" value="Serine_Proteases_S1"/>
</dbReference>
<dbReference type="PANTHER" id="PTHR24264:SF65">
    <property type="entry name" value="SRCR DOMAIN-CONTAINING PROTEIN"/>
    <property type="match status" value="1"/>
</dbReference>
<dbReference type="EMBL" id="BMAW01024059">
    <property type="protein sequence ID" value="GFT86256.1"/>
    <property type="molecule type" value="Genomic_DNA"/>
</dbReference>
<organism evidence="7 8">
    <name type="scientific">Nephila pilipes</name>
    <name type="common">Giant wood spider</name>
    <name type="synonym">Nephila maculata</name>
    <dbReference type="NCBI Taxonomy" id="299642"/>
    <lineage>
        <taxon>Eukaryota</taxon>
        <taxon>Metazoa</taxon>
        <taxon>Ecdysozoa</taxon>
        <taxon>Arthropoda</taxon>
        <taxon>Chelicerata</taxon>
        <taxon>Arachnida</taxon>
        <taxon>Araneae</taxon>
        <taxon>Araneomorphae</taxon>
        <taxon>Entelegynae</taxon>
        <taxon>Araneoidea</taxon>
        <taxon>Nephilidae</taxon>
        <taxon>Nephila</taxon>
    </lineage>
</organism>
<evidence type="ECO:0000256" key="4">
    <source>
        <dbReference type="ARBA" id="ARBA00022801"/>
    </source>
</evidence>
<evidence type="ECO:0000313" key="8">
    <source>
        <dbReference type="Proteomes" id="UP000887013"/>
    </source>
</evidence>
<protein>
    <recommendedName>
        <fullName evidence="6">Peptidase S1 domain-containing protein</fullName>
    </recommendedName>
</protein>
<dbReference type="InterPro" id="IPR009003">
    <property type="entry name" value="Peptidase_S1_PA"/>
</dbReference>
<dbReference type="OrthoDB" id="6339452at2759"/>
<keyword evidence="2" id="KW-0964">Secreted</keyword>
<accession>A0A8X6PS50</accession>
<reference evidence="7" key="1">
    <citation type="submission" date="2020-08" db="EMBL/GenBank/DDBJ databases">
        <title>Multicomponent nature underlies the extraordinary mechanical properties of spider dragline silk.</title>
        <authorList>
            <person name="Kono N."/>
            <person name="Nakamura H."/>
            <person name="Mori M."/>
            <person name="Yoshida Y."/>
            <person name="Ohtoshi R."/>
            <person name="Malay A.D."/>
            <person name="Moran D.A.P."/>
            <person name="Tomita M."/>
            <person name="Numata K."/>
            <person name="Arakawa K."/>
        </authorList>
    </citation>
    <scope>NUCLEOTIDE SEQUENCE</scope>
</reference>
<proteinExistence type="predicted"/>
<keyword evidence="3" id="KW-0645">Protease</keyword>
<dbReference type="InterPro" id="IPR001254">
    <property type="entry name" value="Trypsin_dom"/>
</dbReference>
<comment type="subcellular location">
    <subcellularLocation>
        <location evidence="1">Secreted</location>
    </subcellularLocation>
</comment>
<evidence type="ECO:0000259" key="6">
    <source>
        <dbReference type="Pfam" id="PF00089"/>
    </source>
</evidence>
<comment type="caution">
    <text evidence="7">The sequence shown here is derived from an EMBL/GenBank/DDBJ whole genome shotgun (WGS) entry which is preliminary data.</text>
</comment>
<gene>
    <name evidence="7" type="ORF">NPIL_18221</name>
</gene>
<keyword evidence="8" id="KW-1185">Reference proteome</keyword>
<name>A0A8X6PS50_NEPPI</name>
<dbReference type="Gene3D" id="2.40.10.10">
    <property type="entry name" value="Trypsin-like serine proteases"/>
    <property type="match status" value="1"/>
</dbReference>
<dbReference type="GO" id="GO:0004252">
    <property type="term" value="F:serine-type endopeptidase activity"/>
    <property type="evidence" value="ECO:0007669"/>
    <property type="project" value="InterPro"/>
</dbReference>
<keyword evidence="4" id="KW-0378">Hydrolase</keyword>
<dbReference type="GO" id="GO:0005615">
    <property type="term" value="C:extracellular space"/>
    <property type="evidence" value="ECO:0007669"/>
    <property type="project" value="TreeGrafter"/>
</dbReference>
<dbReference type="Proteomes" id="UP000887013">
    <property type="component" value="Unassembled WGS sequence"/>
</dbReference>
<evidence type="ECO:0000256" key="1">
    <source>
        <dbReference type="ARBA" id="ARBA00004613"/>
    </source>
</evidence>